<dbReference type="PANTHER" id="PTHR47723:SF19">
    <property type="entry name" value="POLYNUCLEOTIDYL TRANSFERASE, RIBONUCLEASE H-LIKE SUPERFAMILY PROTEIN"/>
    <property type="match status" value="1"/>
</dbReference>
<dbReference type="InterPro" id="IPR044730">
    <property type="entry name" value="RNase_H-like_dom_plant"/>
</dbReference>
<evidence type="ECO:0000259" key="1">
    <source>
        <dbReference type="Pfam" id="PF13456"/>
    </source>
</evidence>
<dbReference type="InterPro" id="IPR002156">
    <property type="entry name" value="RNaseH_domain"/>
</dbReference>
<dbReference type="GO" id="GO:0003676">
    <property type="term" value="F:nucleic acid binding"/>
    <property type="evidence" value="ECO:0007669"/>
    <property type="project" value="InterPro"/>
</dbReference>
<gene>
    <name evidence="2" type="ORF">F0562_031564</name>
</gene>
<evidence type="ECO:0000313" key="3">
    <source>
        <dbReference type="Proteomes" id="UP000325577"/>
    </source>
</evidence>
<feature type="domain" description="RNase H type-1" evidence="1">
    <location>
        <begin position="121"/>
        <end position="169"/>
    </location>
</feature>
<evidence type="ECO:0000313" key="2">
    <source>
        <dbReference type="EMBL" id="KAA8534047.1"/>
    </source>
</evidence>
<accession>A0A5J5AWZ7</accession>
<keyword evidence="3" id="KW-1185">Reference proteome</keyword>
<organism evidence="2 3">
    <name type="scientific">Nyssa sinensis</name>
    <dbReference type="NCBI Taxonomy" id="561372"/>
    <lineage>
        <taxon>Eukaryota</taxon>
        <taxon>Viridiplantae</taxon>
        <taxon>Streptophyta</taxon>
        <taxon>Embryophyta</taxon>
        <taxon>Tracheophyta</taxon>
        <taxon>Spermatophyta</taxon>
        <taxon>Magnoliopsida</taxon>
        <taxon>eudicotyledons</taxon>
        <taxon>Gunneridae</taxon>
        <taxon>Pentapetalae</taxon>
        <taxon>asterids</taxon>
        <taxon>Cornales</taxon>
        <taxon>Nyssaceae</taxon>
        <taxon>Nyssa</taxon>
    </lineage>
</organism>
<dbReference type="EMBL" id="CM018041">
    <property type="protein sequence ID" value="KAA8534047.1"/>
    <property type="molecule type" value="Genomic_DNA"/>
</dbReference>
<dbReference type="OrthoDB" id="950188at2759"/>
<sequence>MNTLPTKTRLAERSLLVEVGCGLCGGKVETPLHLSTQSEWAKLVWEKAYFPFPREKHFLNFLHLFDSIYSSLCWDLVELWCVIVRWIWGSRNAVLHGRLVKWKAPVEGLYKLNVDGSWSREMGAIISDWNGAVVGGFGKKMDVCTSAEALAVLDGLIFAKEIGIQDLCFRK</sequence>
<protein>
    <recommendedName>
        <fullName evidence="1">RNase H type-1 domain-containing protein</fullName>
    </recommendedName>
</protein>
<dbReference type="Proteomes" id="UP000325577">
    <property type="component" value="Linkage Group LG18"/>
</dbReference>
<proteinExistence type="predicted"/>
<reference evidence="2 3" key="1">
    <citation type="submission" date="2019-09" db="EMBL/GenBank/DDBJ databases">
        <title>A chromosome-level genome assembly of the Chinese tupelo Nyssa sinensis.</title>
        <authorList>
            <person name="Yang X."/>
            <person name="Kang M."/>
            <person name="Yang Y."/>
            <person name="Xiong H."/>
            <person name="Wang M."/>
            <person name="Zhang Z."/>
            <person name="Wang Z."/>
            <person name="Wu H."/>
            <person name="Ma T."/>
            <person name="Liu J."/>
            <person name="Xi Z."/>
        </authorList>
    </citation>
    <scope>NUCLEOTIDE SEQUENCE [LARGE SCALE GENOMIC DNA]</scope>
    <source>
        <strain evidence="2">J267</strain>
        <tissue evidence="2">Leaf</tissue>
    </source>
</reference>
<dbReference type="PANTHER" id="PTHR47723">
    <property type="entry name" value="OS05G0353850 PROTEIN"/>
    <property type="match status" value="1"/>
</dbReference>
<dbReference type="InterPro" id="IPR053151">
    <property type="entry name" value="RNase_H-like"/>
</dbReference>
<dbReference type="CDD" id="cd06222">
    <property type="entry name" value="RNase_H_like"/>
    <property type="match status" value="1"/>
</dbReference>
<dbReference type="GO" id="GO:0004523">
    <property type="term" value="F:RNA-DNA hybrid ribonuclease activity"/>
    <property type="evidence" value="ECO:0007669"/>
    <property type="project" value="InterPro"/>
</dbReference>
<dbReference type="AlphaFoldDB" id="A0A5J5AWZ7"/>
<dbReference type="Pfam" id="PF13456">
    <property type="entry name" value="RVT_3"/>
    <property type="match status" value="1"/>
</dbReference>
<name>A0A5J5AWZ7_9ASTE</name>